<proteinExistence type="inferred from homology"/>
<dbReference type="EMBL" id="MU069471">
    <property type="protein sequence ID" value="KAF5842020.1"/>
    <property type="molecule type" value="Genomic_DNA"/>
</dbReference>
<dbReference type="Proteomes" id="UP000815325">
    <property type="component" value="Unassembled WGS sequence"/>
</dbReference>
<name>A0ABQ7H581_DUNSA</name>
<dbReference type="InterPro" id="IPR001932">
    <property type="entry name" value="PPM-type_phosphatase-like_dom"/>
</dbReference>
<dbReference type="PROSITE" id="PS51746">
    <property type="entry name" value="PPM_2"/>
    <property type="match status" value="1"/>
</dbReference>
<evidence type="ECO:0000313" key="12">
    <source>
        <dbReference type="Proteomes" id="UP000815325"/>
    </source>
</evidence>
<evidence type="ECO:0000256" key="4">
    <source>
        <dbReference type="ARBA" id="ARBA00022723"/>
    </source>
</evidence>
<organism evidence="11 12">
    <name type="scientific">Dunaliella salina</name>
    <name type="common">Green alga</name>
    <name type="synonym">Protococcus salinus</name>
    <dbReference type="NCBI Taxonomy" id="3046"/>
    <lineage>
        <taxon>Eukaryota</taxon>
        <taxon>Viridiplantae</taxon>
        <taxon>Chlorophyta</taxon>
        <taxon>core chlorophytes</taxon>
        <taxon>Chlorophyceae</taxon>
        <taxon>CS clade</taxon>
        <taxon>Chlamydomonadales</taxon>
        <taxon>Dunaliellaceae</taxon>
        <taxon>Dunaliella</taxon>
    </lineage>
</organism>
<evidence type="ECO:0000256" key="8">
    <source>
        <dbReference type="ARBA" id="ARBA00023211"/>
    </source>
</evidence>
<evidence type="ECO:0000256" key="6">
    <source>
        <dbReference type="ARBA" id="ARBA00022842"/>
    </source>
</evidence>
<comment type="cofactor">
    <cofactor evidence="2">
        <name>Mg(2+)</name>
        <dbReference type="ChEBI" id="CHEBI:18420"/>
    </cofactor>
</comment>
<dbReference type="CDD" id="cd00143">
    <property type="entry name" value="PP2Cc"/>
    <property type="match status" value="1"/>
</dbReference>
<evidence type="ECO:0000313" key="11">
    <source>
        <dbReference type="EMBL" id="KAF5842020.1"/>
    </source>
</evidence>
<dbReference type="Pfam" id="PF00481">
    <property type="entry name" value="PP2C"/>
    <property type="match status" value="1"/>
</dbReference>
<dbReference type="InterPro" id="IPR000222">
    <property type="entry name" value="PP2C_BS"/>
</dbReference>
<dbReference type="InterPro" id="IPR036457">
    <property type="entry name" value="PPM-type-like_dom_sf"/>
</dbReference>
<evidence type="ECO:0000256" key="7">
    <source>
        <dbReference type="ARBA" id="ARBA00022912"/>
    </source>
</evidence>
<evidence type="ECO:0000256" key="5">
    <source>
        <dbReference type="ARBA" id="ARBA00022801"/>
    </source>
</evidence>
<dbReference type="InterPro" id="IPR015655">
    <property type="entry name" value="PP2C"/>
</dbReference>
<keyword evidence="7 9" id="KW-0904">Protein phosphatase</keyword>
<dbReference type="PROSITE" id="PS01032">
    <property type="entry name" value="PPM_1"/>
    <property type="match status" value="1"/>
</dbReference>
<gene>
    <name evidence="11" type="ORF">DUNSADRAFT_9901</name>
</gene>
<evidence type="ECO:0000256" key="3">
    <source>
        <dbReference type="ARBA" id="ARBA00013081"/>
    </source>
</evidence>
<accession>A0ABQ7H581</accession>
<feature type="domain" description="PPM-type phosphatase" evidence="10">
    <location>
        <begin position="39"/>
        <end position="274"/>
    </location>
</feature>
<reference evidence="11" key="1">
    <citation type="submission" date="2017-08" db="EMBL/GenBank/DDBJ databases">
        <authorList>
            <person name="Polle J.E."/>
            <person name="Barry K."/>
            <person name="Cushman J."/>
            <person name="Schmutz J."/>
            <person name="Tran D."/>
            <person name="Hathwaick L.T."/>
            <person name="Yim W.C."/>
            <person name="Jenkins J."/>
            <person name="Mckie-Krisberg Z.M."/>
            <person name="Prochnik S."/>
            <person name="Lindquist E."/>
            <person name="Dockter R.B."/>
            <person name="Adam C."/>
            <person name="Molina H."/>
            <person name="Bunkerborg J."/>
            <person name="Jin E."/>
            <person name="Buchheim M."/>
            <person name="Magnuson J."/>
        </authorList>
    </citation>
    <scope>NUCLEOTIDE SEQUENCE</scope>
    <source>
        <strain evidence="11">CCAP 19/18</strain>
    </source>
</reference>
<evidence type="ECO:0000256" key="9">
    <source>
        <dbReference type="RuleBase" id="RU003465"/>
    </source>
</evidence>
<keyword evidence="12" id="KW-1185">Reference proteome</keyword>
<keyword evidence="5 9" id="KW-0378">Hydrolase</keyword>
<dbReference type="SMART" id="SM00332">
    <property type="entry name" value="PP2Cc"/>
    <property type="match status" value="1"/>
</dbReference>
<evidence type="ECO:0000256" key="2">
    <source>
        <dbReference type="ARBA" id="ARBA00001946"/>
    </source>
</evidence>
<dbReference type="EC" id="3.1.3.16" evidence="3"/>
<evidence type="ECO:0000259" key="10">
    <source>
        <dbReference type="PROSITE" id="PS51746"/>
    </source>
</evidence>
<dbReference type="SUPFAM" id="SSF81606">
    <property type="entry name" value="PP2C-like"/>
    <property type="match status" value="1"/>
</dbReference>
<keyword evidence="6" id="KW-0460">Magnesium</keyword>
<protein>
    <recommendedName>
        <fullName evidence="3">protein-serine/threonine phosphatase</fullName>
        <ecNumber evidence="3">3.1.3.16</ecNumber>
    </recommendedName>
</protein>
<keyword evidence="4" id="KW-0479">Metal-binding</keyword>
<dbReference type="Gene3D" id="3.60.40.10">
    <property type="entry name" value="PPM-type phosphatase domain"/>
    <property type="match status" value="1"/>
</dbReference>
<comment type="similarity">
    <text evidence="9">Belongs to the PP2C family.</text>
</comment>
<keyword evidence="8" id="KW-0464">Manganese</keyword>
<dbReference type="PANTHER" id="PTHR47992">
    <property type="entry name" value="PROTEIN PHOSPHATASE"/>
    <property type="match status" value="1"/>
</dbReference>
<comment type="caution">
    <text evidence="11">The sequence shown here is derived from an EMBL/GenBank/DDBJ whole genome shotgun (WGS) entry which is preliminary data.</text>
</comment>
<comment type="cofactor">
    <cofactor evidence="1">
        <name>Mn(2+)</name>
        <dbReference type="ChEBI" id="CHEBI:29035"/>
    </cofactor>
</comment>
<evidence type="ECO:0000256" key="1">
    <source>
        <dbReference type="ARBA" id="ARBA00001936"/>
    </source>
</evidence>
<sequence>MNFISSVLNPAQRNSLGQSGLGSSGSLSGTETREDGKVVVGYHLLRGKRPNMEDFHHAQFKRDQRGQQIGLFGIFDGHGGPNAAHYVASNLFVNLMQSGKFPADIYGAIREAFEITDQQYLKQDAQANRDDGCTGVTAFIIGTKLYVANVGDSRAVLCRGGKAQPLSVDHKPNSKEERQRIENAGGVVVWAGTWRVGGVLAVSRAFGDRPLKRYVIAVPDIKEESLRDDDEFLILASDGLWDVISNQVSAQCRERDQRIREQHFCVEYEMLRIV</sequence>